<gene>
    <name evidence="2" type="ORF">BSAL_80920</name>
</gene>
<accession>A0A0S4J253</accession>
<feature type="compositionally biased region" description="Low complexity" evidence="1">
    <location>
        <begin position="65"/>
        <end position="102"/>
    </location>
</feature>
<evidence type="ECO:0000313" key="2">
    <source>
        <dbReference type="EMBL" id="CUG54304.1"/>
    </source>
</evidence>
<name>A0A0S4J253_BODSA</name>
<feature type="compositionally biased region" description="Basic and acidic residues" evidence="1">
    <location>
        <begin position="427"/>
        <end position="445"/>
    </location>
</feature>
<feature type="region of interest" description="Disordered" evidence="1">
    <location>
        <begin position="339"/>
        <end position="373"/>
    </location>
</feature>
<dbReference type="EMBL" id="CYKH01000866">
    <property type="protein sequence ID" value="CUG54304.1"/>
    <property type="molecule type" value="Genomic_DNA"/>
</dbReference>
<feature type="region of interest" description="Disordered" evidence="1">
    <location>
        <begin position="389"/>
        <end position="448"/>
    </location>
</feature>
<evidence type="ECO:0000256" key="1">
    <source>
        <dbReference type="SAM" id="MobiDB-lite"/>
    </source>
</evidence>
<feature type="region of interest" description="Disordered" evidence="1">
    <location>
        <begin position="158"/>
        <end position="287"/>
    </location>
</feature>
<feature type="compositionally biased region" description="Gly residues" evidence="1">
    <location>
        <begin position="103"/>
        <end position="117"/>
    </location>
</feature>
<protein>
    <submittedName>
        <fullName evidence="2">Uncharacterized protein</fullName>
    </submittedName>
</protein>
<dbReference type="AlphaFoldDB" id="A0A0S4J253"/>
<proteinExistence type="predicted"/>
<organism evidence="2 3">
    <name type="scientific">Bodo saltans</name>
    <name type="common">Flagellated protozoan</name>
    <dbReference type="NCBI Taxonomy" id="75058"/>
    <lineage>
        <taxon>Eukaryota</taxon>
        <taxon>Discoba</taxon>
        <taxon>Euglenozoa</taxon>
        <taxon>Kinetoplastea</taxon>
        <taxon>Metakinetoplastina</taxon>
        <taxon>Eubodonida</taxon>
        <taxon>Bodonidae</taxon>
        <taxon>Bodo</taxon>
    </lineage>
</organism>
<dbReference type="Proteomes" id="UP000051952">
    <property type="component" value="Unassembled WGS sequence"/>
</dbReference>
<evidence type="ECO:0000313" key="3">
    <source>
        <dbReference type="Proteomes" id="UP000051952"/>
    </source>
</evidence>
<feature type="compositionally biased region" description="Low complexity" evidence="1">
    <location>
        <begin position="179"/>
        <end position="196"/>
    </location>
</feature>
<keyword evidence="3" id="KW-1185">Reference proteome</keyword>
<sequence length="686" mass="74070">MKCASCTSHLTRNEVFPHFVFFLSTGASSTGGDHSLGFSARIHFKQTPTQQLRCGCHMSDASSYVSSRQQRSSQSPSQHSQYLSSQLKASSVHSSGSQRSRTTGGGSERGGGSGGSSSGSNPFRNGSRDNLPSFADCFDGFNKFDNIGEHHIAAMSPQQAWTAPPPTATWSGGGGGGHHSSSSHQSSSRQPSSSAHYNSSAMNTHGASLHRSSSRSAAQLSSPPPSNHHVPISSMFSPIQRGSTPNRQSGTGGASTPHSKGSVGFGAIAADSPGRSLPQSHDIPQPNHEQFSYRTLDLSEDDEAASDAIGTPPRAIERAEDDEGNHGSPVTQQHQQYYHQHPTNDGTPTGRHEYHEGNPIAAGLSTPNNRPPLHPAALSPIVAGSPIFEGGRVYRGTTPPQEEPRHTPPSVYLQSPHSERTPPPPSHRGEHLSSADHRQHHHDAAAARTVNPTLLTPPRRARSFEELAAKHLFPLFGAFLRSLPGWVAHLRGWKSVSWDDATARRTSAHASFCVLTKPAFRTHTATAFSSRGASFISRSSSAPSDAAAARTVNPTLLTPPRRARSFEELAAKHLFPLFGAFLRSLPPKQLENFLVHDDAIFDDDPNTAQTAHNYPSAEKLPKYSFHYDTRSVDERVNAIVPPLNDLLDTPREAFGSSPYAYRDFAYRHPVYSDTIGTSLRLRLSGW</sequence>
<feature type="compositionally biased region" description="Polar residues" evidence="1">
    <location>
        <begin position="234"/>
        <end position="259"/>
    </location>
</feature>
<reference evidence="3" key="1">
    <citation type="submission" date="2015-09" db="EMBL/GenBank/DDBJ databases">
        <authorList>
            <consortium name="Pathogen Informatics"/>
        </authorList>
    </citation>
    <scope>NUCLEOTIDE SEQUENCE [LARGE SCALE GENOMIC DNA]</scope>
    <source>
        <strain evidence="3">Lake Konstanz</strain>
    </source>
</reference>
<dbReference type="VEuPathDB" id="TriTrypDB:BSAL_80920"/>
<feature type="compositionally biased region" description="Low complexity" evidence="1">
    <location>
        <begin position="207"/>
        <end position="221"/>
    </location>
</feature>
<feature type="region of interest" description="Disordered" evidence="1">
    <location>
        <begin position="65"/>
        <end position="128"/>
    </location>
</feature>
<feature type="compositionally biased region" description="Polar residues" evidence="1">
    <location>
        <begin position="197"/>
        <end position="206"/>
    </location>
</feature>